<reference evidence="1 2" key="1">
    <citation type="journal article" date="2019" name="Int. J. Syst. Evol. Microbiol.">
        <title>The Global Catalogue of Microorganisms (GCM) 10K type strain sequencing project: providing services to taxonomists for standard genome sequencing and annotation.</title>
        <authorList>
            <consortium name="The Broad Institute Genomics Platform"/>
            <consortium name="The Broad Institute Genome Sequencing Center for Infectious Disease"/>
            <person name="Wu L."/>
            <person name="Ma J."/>
        </authorList>
    </citation>
    <scope>NUCLEOTIDE SEQUENCE [LARGE SCALE GENOMIC DNA]</scope>
    <source>
        <strain evidence="1 2">JCM 6486</strain>
    </source>
</reference>
<keyword evidence="2" id="KW-1185">Reference proteome</keyword>
<gene>
    <name evidence="1" type="ORF">GCM10008917_16120</name>
</gene>
<name>A0ABN1M4F2_9FIRM</name>
<protein>
    <recommendedName>
        <fullName evidence="3">UbiC transcription regulator-associated domain-containing protein</fullName>
    </recommendedName>
</protein>
<accession>A0ABN1M4F2</accession>
<sequence>MTDLNLCKVILKKESTGEDIYEFPKKLNSSEIAAINVSNTIEDKGREYEIANLSFDYRFKTLNIIIRD</sequence>
<evidence type="ECO:0000313" key="1">
    <source>
        <dbReference type="EMBL" id="GAA0864075.1"/>
    </source>
</evidence>
<dbReference type="Proteomes" id="UP001400965">
    <property type="component" value="Unassembled WGS sequence"/>
</dbReference>
<dbReference type="EMBL" id="BAAACP010000008">
    <property type="protein sequence ID" value="GAA0864075.1"/>
    <property type="molecule type" value="Genomic_DNA"/>
</dbReference>
<proteinExistence type="predicted"/>
<dbReference type="RefSeq" id="WP_346044716.1">
    <property type="nucleotide sequence ID" value="NZ_BAAACP010000008.1"/>
</dbReference>
<evidence type="ECO:0000313" key="2">
    <source>
        <dbReference type="Proteomes" id="UP001400965"/>
    </source>
</evidence>
<organism evidence="1 2">
    <name type="scientific">Paraclostridium tenue</name>
    <dbReference type="NCBI Taxonomy" id="1737"/>
    <lineage>
        <taxon>Bacteria</taxon>
        <taxon>Bacillati</taxon>
        <taxon>Bacillota</taxon>
        <taxon>Clostridia</taxon>
        <taxon>Peptostreptococcales</taxon>
        <taxon>Peptostreptococcaceae</taxon>
        <taxon>Paraclostridium</taxon>
    </lineage>
</organism>
<comment type="caution">
    <text evidence="1">The sequence shown here is derived from an EMBL/GenBank/DDBJ whole genome shotgun (WGS) entry which is preliminary data.</text>
</comment>
<evidence type="ECO:0008006" key="3">
    <source>
        <dbReference type="Google" id="ProtNLM"/>
    </source>
</evidence>